<feature type="region of interest" description="Disordered" evidence="1">
    <location>
        <begin position="1"/>
        <end position="81"/>
    </location>
</feature>
<reference evidence="2" key="1">
    <citation type="journal article" date="2019" name="Sci. Rep.">
        <title>Draft genome of Tanacetum cinerariifolium, the natural source of mosquito coil.</title>
        <authorList>
            <person name="Yamashiro T."/>
            <person name="Shiraishi A."/>
            <person name="Satake H."/>
            <person name="Nakayama K."/>
        </authorList>
    </citation>
    <scope>NUCLEOTIDE SEQUENCE</scope>
</reference>
<dbReference type="AlphaFoldDB" id="A0A699SN71"/>
<dbReference type="EMBL" id="BKCJ011177235">
    <property type="protein sequence ID" value="GFC99256.1"/>
    <property type="molecule type" value="Genomic_DNA"/>
</dbReference>
<feature type="non-terminal residue" evidence="2">
    <location>
        <position position="126"/>
    </location>
</feature>
<evidence type="ECO:0008006" key="3">
    <source>
        <dbReference type="Google" id="ProtNLM"/>
    </source>
</evidence>
<feature type="compositionally biased region" description="Basic and acidic residues" evidence="1">
    <location>
        <begin position="39"/>
        <end position="50"/>
    </location>
</feature>
<feature type="non-terminal residue" evidence="2">
    <location>
        <position position="1"/>
    </location>
</feature>
<organism evidence="2">
    <name type="scientific">Tanacetum cinerariifolium</name>
    <name type="common">Dalmatian daisy</name>
    <name type="synonym">Chrysanthemum cinerariifolium</name>
    <dbReference type="NCBI Taxonomy" id="118510"/>
    <lineage>
        <taxon>Eukaryota</taxon>
        <taxon>Viridiplantae</taxon>
        <taxon>Streptophyta</taxon>
        <taxon>Embryophyta</taxon>
        <taxon>Tracheophyta</taxon>
        <taxon>Spermatophyta</taxon>
        <taxon>Magnoliopsida</taxon>
        <taxon>eudicotyledons</taxon>
        <taxon>Gunneridae</taxon>
        <taxon>Pentapetalae</taxon>
        <taxon>asterids</taxon>
        <taxon>campanulids</taxon>
        <taxon>Asterales</taxon>
        <taxon>Asteraceae</taxon>
        <taxon>Asteroideae</taxon>
        <taxon>Anthemideae</taxon>
        <taxon>Anthemidinae</taxon>
        <taxon>Tanacetum</taxon>
    </lineage>
</organism>
<name>A0A699SN71_TANCI</name>
<gene>
    <name evidence="2" type="ORF">Tci_871226</name>
</gene>
<comment type="caution">
    <text evidence="2">The sequence shown here is derived from an EMBL/GenBank/DDBJ whole genome shotgun (WGS) entry which is preliminary data.</text>
</comment>
<protein>
    <recommendedName>
        <fullName evidence="3">Reverse transcriptase domain-containing protein</fullName>
    </recommendedName>
</protein>
<feature type="compositionally biased region" description="Basic and acidic residues" evidence="1">
    <location>
        <begin position="14"/>
        <end position="23"/>
    </location>
</feature>
<evidence type="ECO:0000256" key="1">
    <source>
        <dbReference type="SAM" id="MobiDB-lite"/>
    </source>
</evidence>
<evidence type="ECO:0000313" key="2">
    <source>
        <dbReference type="EMBL" id="GFC99256.1"/>
    </source>
</evidence>
<accession>A0A699SN71</accession>
<sequence length="126" mass="14075">YEILHERDDDDVERLDKRQKSGDRNQPTTQQSSHRNHGHNNDRHGSDRRGIPVMGVTRETGVSSPTDLPILVPSSPGVPLRATPTRFALRVDADTQKSVVKLLVPASSVVKLAICRRIARRTPLRV</sequence>
<proteinExistence type="predicted"/>